<dbReference type="GO" id="GO:0022841">
    <property type="term" value="F:potassium ion leak channel activity"/>
    <property type="evidence" value="ECO:0007669"/>
    <property type="project" value="TreeGrafter"/>
</dbReference>
<evidence type="ECO:0000256" key="1">
    <source>
        <dbReference type="ARBA" id="ARBA00004141"/>
    </source>
</evidence>
<feature type="transmembrane region" description="Helical" evidence="9">
    <location>
        <begin position="300"/>
        <end position="320"/>
    </location>
</feature>
<reference evidence="11" key="1">
    <citation type="submission" date="2023-06" db="EMBL/GenBank/DDBJ databases">
        <authorList>
            <person name="Delattre M."/>
        </authorList>
    </citation>
    <scope>NUCLEOTIDE SEQUENCE</scope>
    <source>
        <strain evidence="11">AF72</strain>
    </source>
</reference>
<feature type="domain" description="Potassium channel" evidence="10">
    <location>
        <begin position="130"/>
        <end position="195"/>
    </location>
</feature>
<keyword evidence="12" id="KW-1185">Reference proteome</keyword>
<feature type="non-terminal residue" evidence="11">
    <location>
        <position position="1"/>
    </location>
</feature>
<dbReference type="Proteomes" id="UP001177023">
    <property type="component" value="Unassembled WGS sequence"/>
</dbReference>
<accession>A0AA36CQH9</accession>
<dbReference type="InterPro" id="IPR013099">
    <property type="entry name" value="K_chnl_dom"/>
</dbReference>
<evidence type="ECO:0000256" key="6">
    <source>
        <dbReference type="ARBA" id="ARBA00023136"/>
    </source>
</evidence>
<feature type="transmembrane region" description="Helical" evidence="9">
    <location>
        <begin position="170"/>
        <end position="187"/>
    </location>
</feature>
<gene>
    <name evidence="11" type="ORF">MSPICULIGERA_LOCUS10575</name>
</gene>
<dbReference type="PANTHER" id="PTHR11003:SF269">
    <property type="entry name" value="POTASSIUM CHANNEL DOMAIN-CONTAINING PROTEIN"/>
    <property type="match status" value="1"/>
</dbReference>
<keyword evidence="4 9" id="KW-1133">Transmembrane helix</keyword>
<dbReference type="InterPro" id="IPR003280">
    <property type="entry name" value="2pore_dom_K_chnl"/>
</dbReference>
<dbReference type="AlphaFoldDB" id="A0AA36CQH9"/>
<keyword evidence="7 8" id="KW-0407">Ion channel</keyword>
<comment type="subcellular location">
    <subcellularLocation>
        <location evidence="1">Membrane</location>
        <topology evidence="1">Multi-pass membrane protein</topology>
    </subcellularLocation>
</comment>
<evidence type="ECO:0000256" key="3">
    <source>
        <dbReference type="ARBA" id="ARBA00022692"/>
    </source>
</evidence>
<evidence type="ECO:0000256" key="8">
    <source>
        <dbReference type="RuleBase" id="RU003857"/>
    </source>
</evidence>
<evidence type="ECO:0000313" key="12">
    <source>
        <dbReference type="Proteomes" id="UP001177023"/>
    </source>
</evidence>
<dbReference type="SUPFAM" id="SSF81324">
    <property type="entry name" value="Voltage-gated potassium channels"/>
    <property type="match status" value="2"/>
</dbReference>
<feature type="transmembrane region" description="Helical" evidence="9">
    <location>
        <begin position="229"/>
        <end position="250"/>
    </location>
</feature>
<evidence type="ECO:0000256" key="5">
    <source>
        <dbReference type="ARBA" id="ARBA00023065"/>
    </source>
</evidence>
<evidence type="ECO:0000313" key="11">
    <source>
        <dbReference type="EMBL" id="CAJ0572183.1"/>
    </source>
</evidence>
<dbReference type="EMBL" id="CATQJA010002592">
    <property type="protein sequence ID" value="CAJ0572183.1"/>
    <property type="molecule type" value="Genomic_DNA"/>
</dbReference>
<dbReference type="GO" id="GO:0015271">
    <property type="term" value="F:outward rectifier potassium channel activity"/>
    <property type="evidence" value="ECO:0007669"/>
    <property type="project" value="TreeGrafter"/>
</dbReference>
<protein>
    <recommendedName>
        <fullName evidence="10">Potassium channel domain-containing protein</fullName>
    </recommendedName>
</protein>
<evidence type="ECO:0000256" key="9">
    <source>
        <dbReference type="SAM" id="Phobius"/>
    </source>
</evidence>
<keyword evidence="3 8" id="KW-0812">Transmembrane</keyword>
<keyword evidence="5 8" id="KW-0406">Ion transport</keyword>
<name>A0AA36CQH9_9BILA</name>
<dbReference type="PANTHER" id="PTHR11003">
    <property type="entry name" value="POTASSIUM CHANNEL, SUBFAMILY K"/>
    <property type="match status" value="1"/>
</dbReference>
<evidence type="ECO:0000256" key="2">
    <source>
        <dbReference type="ARBA" id="ARBA00022448"/>
    </source>
</evidence>
<keyword evidence="6 9" id="KW-0472">Membrane</keyword>
<sequence>MGLEADVWRNKHTGKSEHYELPHDIWNPPPGARKYGLLFFWRILAFKHLIIASLIIGVGLLGGLIFYHIEHYSEIENVAETTASLEAQMQQIAEQLVNQNNITTQAEIEDFIRNAYILLQRNEGVWKQSTFYKNATEDNLTWLYWPSVNYAVQMYMTTGYGTITVNTTRGRIFTIIWAFIMIPFLMVLCRDLGQWWLVCMTKIYARILLRYRKARGIPINPKEEITLPLIIIVIYTWLNILFCGLLTWAYDAAWGAAWGEPGNHKPMGYWDACYFVYVTVSAMGMSDDVPRNSTTAAVPMIWYVLSLPLFQMGIRVMMIYQENAILGSIMAWEWQLAKWDGYFKTPAIDAPQPTGYYREVQQDDDDALGIITGHADPYAGEFGRVRLRRSAAQH</sequence>
<proteinExistence type="inferred from homology"/>
<dbReference type="PRINTS" id="PR01333">
    <property type="entry name" value="2POREKCHANEL"/>
</dbReference>
<evidence type="ECO:0000256" key="7">
    <source>
        <dbReference type="ARBA" id="ARBA00023303"/>
    </source>
</evidence>
<dbReference type="GO" id="GO:0005886">
    <property type="term" value="C:plasma membrane"/>
    <property type="evidence" value="ECO:0007669"/>
    <property type="project" value="TreeGrafter"/>
</dbReference>
<comment type="similarity">
    <text evidence="8">Belongs to the two pore domain potassium channel (TC 1.A.1.8) family.</text>
</comment>
<keyword evidence="2 8" id="KW-0813">Transport</keyword>
<organism evidence="11 12">
    <name type="scientific">Mesorhabditis spiculigera</name>
    <dbReference type="NCBI Taxonomy" id="96644"/>
    <lineage>
        <taxon>Eukaryota</taxon>
        <taxon>Metazoa</taxon>
        <taxon>Ecdysozoa</taxon>
        <taxon>Nematoda</taxon>
        <taxon>Chromadorea</taxon>
        <taxon>Rhabditida</taxon>
        <taxon>Rhabditina</taxon>
        <taxon>Rhabditomorpha</taxon>
        <taxon>Rhabditoidea</taxon>
        <taxon>Rhabditidae</taxon>
        <taxon>Mesorhabditinae</taxon>
        <taxon>Mesorhabditis</taxon>
    </lineage>
</organism>
<feature type="transmembrane region" description="Helical" evidence="9">
    <location>
        <begin position="193"/>
        <end position="209"/>
    </location>
</feature>
<feature type="transmembrane region" description="Helical" evidence="9">
    <location>
        <begin position="39"/>
        <end position="67"/>
    </location>
</feature>
<evidence type="ECO:0000256" key="4">
    <source>
        <dbReference type="ARBA" id="ARBA00022989"/>
    </source>
</evidence>
<dbReference type="GO" id="GO:0030322">
    <property type="term" value="P:stabilization of membrane potential"/>
    <property type="evidence" value="ECO:0007669"/>
    <property type="project" value="TreeGrafter"/>
</dbReference>
<evidence type="ECO:0000259" key="10">
    <source>
        <dbReference type="Pfam" id="PF07885"/>
    </source>
</evidence>
<dbReference type="Gene3D" id="1.10.287.70">
    <property type="match status" value="1"/>
</dbReference>
<dbReference type="Pfam" id="PF07885">
    <property type="entry name" value="Ion_trans_2"/>
    <property type="match status" value="1"/>
</dbReference>
<comment type="caution">
    <text evidence="11">The sequence shown here is derived from an EMBL/GenBank/DDBJ whole genome shotgun (WGS) entry which is preliminary data.</text>
</comment>